<accession>A0A645D7A5</accession>
<dbReference type="GO" id="GO:0036431">
    <property type="term" value="F:dCMP kinase activity"/>
    <property type="evidence" value="ECO:0007669"/>
    <property type="project" value="InterPro"/>
</dbReference>
<organism evidence="9">
    <name type="scientific">bioreactor metagenome</name>
    <dbReference type="NCBI Taxonomy" id="1076179"/>
    <lineage>
        <taxon>unclassified sequences</taxon>
        <taxon>metagenomes</taxon>
        <taxon>ecological metagenomes</taxon>
    </lineage>
</organism>
<feature type="domain" description="Cytidylate kinase" evidence="8">
    <location>
        <begin position="3"/>
        <end position="59"/>
    </location>
</feature>
<dbReference type="AlphaFoldDB" id="A0A645D7A5"/>
<keyword evidence="5" id="KW-0067">ATP-binding</keyword>
<dbReference type="EC" id="2.7.4.25" evidence="1"/>
<evidence type="ECO:0000256" key="2">
    <source>
        <dbReference type="ARBA" id="ARBA00022679"/>
    </source>
</evidence>
<evidence type="ECO:0000256" key="5">
    <source>
        <dbReference type="ARBA" id="ARBA00022840"/>
    </source>
</evidence>
<dbReference type="Gene3D" id="3.40.50.300">
    <property type="entry name" value="P-loop containing nucleotide triphosphate hydrolases"/>
    <property type="match status" value="1"/>
</dbReference>
<dbReference type="SUPFAM" id="SSF52540">
    <property type="entry name" value="P-loop containing nucleoside triphosphate hydrolases"/>
    <property type="match status" value="1"/>
</dbReference>
<protein>
    <recommendedName>
        <fullName evidence="1">(d)CMP kinase</fullName>
        <ecNumber evidence="1">2.7.4.25</ecNumber>
    </recommendedName>
</protein>
<sequence length="64" mass="7428">MVAKGEEADFQKILDNIIQRDYIDEHRDAAPLKMAPDAILLDNSHMSLEEQMEWISGKISQKWN</sequence>
<dbReference type="Pfam" id="PF02224">
    <property type="entry name" value="Cytidylate_kin"/>
    <property type="match status" value="1"/>
</dbReference>
<proteinExistence type="predicted"/>
<evidence type="ECO:0000259" key="8">
    <source>
        <dbReference type="Pfam" id="PF02224"/>
    </source>
</evidence>
<evidence type="ECO:0000256" key="3">
    <source>
        <dbReference type="ARBA" id="ARBA00022741"/>
    </source>
</evidence>
<evidence type="ECO:0000256" key="7">
    <source>
        <dbReference type="ARBA" id="ARBA00048478"/>
    </source>
</evidence>
<comment type="catalytic activity">
    <reaction evidence="7">
        <text>CMP + ATP = CDP + ADP</text>
        <dbReference type="Rhea" id="RHEA:11600"/>
        <dbReference type="ChEBI" id="CHEBI:30616"/>
        <dbReference type="ChEBI" id="CHEBI:58069"/>
        <dbReference type="ChEBI" id="CHEBI:60377"/>
        <dbReference type="ChEBI" id="CHEBI:456216"/>
        <dbReference type="EC" id="2.7.4.25"/>
    </reaction>
</comment>
<dbReference type="GO" id="GO:0005524">
    <property type="term" value="F:ATP binding"/>
    <property type="evidence" value="ECO:0007669"/>
    <property type="project" value="UniProtKB-KW"/>
</dbReference>
<comment type="caution">
    <text evidence="9">The sequence shown here is derived from an EMBL/GenBank/DDBJ whole genome shotgun (WGS) entry which is preliminary data.</text>
</comment>
<comment type="catalytic activity">
    <reaction evidence="6">
        <text>dCMP + ATP = dCDP + ADP</text>
        <dbReference type="Rhea" id="RHEA:25094"/>
        <dbReference type="ChEBI" id="CHEBI:30616"/>
        <dbReference type="ChEBI" id="CHEBI:57566"/>
        <dbReference type="ChEBI" id="CHEBI:58593"/>
        <dbReference type="ChEBI" id="CHEBI:456216"/>
        <dbReference type="EC" id="2.7.4.25"/>
    </reaction>
</comment>
<evidence type="ECO:0000256" key="6">
    <source>
        <dbReference type="ARBA" id="ARBA00047615"/>
    </source>
</evidence>
<keyword evidence="3" id="KW-0547">Nucleotide-binding</keyword>
<evidence type="ECO:0000256" key="1">
    <source>
        <dbReference type="ARBA" id="ARBA00012906"/>
    </source>
</evidence>
<reference evidence="9" key="1">
    <citation type="submission" date="2019-08" db="EMBL/GenBank/DDBJ databases">
        <authorList>
            <person name="Kucharzyk K."/>
            <person name="Murdoch R.W."/>
            <person name="Higgins S."/>
            <person name="Loffler F."/>
        </authorList>
    </citation>
    <scope>NUCLEOTIDE SEQUENCE</scope>
</reference>
<keyword evidence="4 9" id="KW-0418">Kinase</keyword>
<name>A0A645D7A5_9ZZZZ</name>
<keyword evidence="2 9" id="KW-0808">Transferase</keyword>
<dbReference type="EMBL" id="VSSQ01033368">
    <property type="protein sequence ID" value="MPM84938.1"/>
    <property type="molecule type" value="Genomic_DNA"/>
</dbReference>
<dbReference type="GO" id="GO:0036430">
    <property type="term" value="F:CMP kinase activity"/>
    <property type="evidence" value="ECO:0007669"/>
    <property type="project" value="RHEA"/>
</dbReference>
<dbReference type="InterPro" id="IPR011994">
    <property type="entry name" value="Cytidylate_kinase_dom"/>
</dbReference>
<gene>
    <name evidence="9" type="primary">cmk_60</name>
    <name evidence="9" type="ORF">SDC9_132014</name>
</gene>
<dbReference type="InterPro" id="IPR027417">
    <property type="entry name" value="P-loop_NTPase"/>
</dbReference>
<evidence type="ECO:0000256" key="4">
    <source>
        <dbReference type="ARBA" id="ARBA00022777"/>
    </source>
</evidence>
<evidence type="ECO:0000313" key="9">
    <source>
        <dbReference type="EMBL" id="MPM84938.1"/>
    </source>
</evidence>